<sequence>VKQPNILVFLTDDHGQWAAGCYGNSEIQSPSMDYLAKTGVRMARAFTPTPVCSPARASFFTGRLASQHGIHDWIFETTE</sequence>
<keyword evidence="2" id="KW-0479">Metal-binding</keyword>
<evidence type="ECO:0000256" key="2">
    <source>
        <dbReference type="ARBA" id="ARBA00022723"/>
    </source>
</evidence>
<dbReference type="GO" id="GO:0046872">
    <property type="term" value="F:metal ion binding"/>
    <property type="evidence" value="ECO:0007669"/>
    <property type="project" value="UniProtKB-KW"/>
</dbReference>
<protein>
    <recommendedName>
        <fullName evidence="5">Sulfatase N-terminal domain-containing protein</fullName>
    </recommendedName>
</protein>
<dbReference type="GO" id="GO:0004065">
    <property type="term" value="F:arylsulfatase activity"/>
    <property type="evidence" value="ECO:0007669"/>
    <property type="project" value="TreeGrafter"/>
</dbReference>
<evidence type="ECO:0000256" key="1">
    <source>
        <dbReference type="ARBA" id="ARBA00008779"/>
    </source>
</evidence>
<evidence type="ECO:0000256" key="3">
    <source>
        <dbReference type="ARBA" id="ARBA00022801"/>
    </source>
</evidence>
<dbReference type="PANTHER" id="PTHR42693:SF53">
    <property type="entry name" value="ENDO-4-O-SULFATASE"/>
    <property type="match status" value="1"/>
</dbReference>
<proteinExistence type="inferred from homology"/>
<dbReference type="InterPro" id="IPR050738">
    <property type="entry name" value="Sulfatase"/>
</dbReference>
<evidence type="ECO:0000313" key="6">
    <source>
        <dbReference type="EMBL" id="SVE28834.1"/>
    </source>
</evidence>
<dbReference type="Gene3D" id="3.40.720.10">
    <property type="entry name" value="Alkaline Phosphatase, subunit A"/>
    <property type="match status" value="1"/>
</dbReference>
<feature type="domain" description="Sulfatase N-terminal" evidence="5">
    <location>
        <begin position="4"/>
        <end position="70"/>
    </location>
</feature>
<dbReference type="PROSITE" id="PS00523">
    <property type="entry name" value="SULFATASE_1"/>
    <property type="match status" value="1"/>
</dbReference>
<evidence type="ECO:0000256" key="4">
    <source>
        <dbReference type="ARBA" id="ARBA00022837"/>
    </source>
</evidence>
<dbReference type="AlphaFoldDB" id="A0A383C9I2"/>
<dbReference type="InterPro" id="IPR024607">
    <property type="entry name" value="Sulfatase_CS"/>
</dbReference>
<feature type="non-terminal residue" evidence="6">
    <location>
        <position position="79"/>
    </location>
</feature>
<keyword evidence="3" id="KW-0378">Hydrolase</keyword>
<dbReference type="EMBL" id="UINC01206960">
    <property type="protein sequence ID" value="SVE28834.1"/>
    <property type="molecule type" value="Genomic_DNA"/>
</dbReference>
<evidence type="ECO:0000259" key="5">
    <source>
        <dbReference type="Pfam" id="PF00884"/>
    </source>
</evidence>
<dbReference type="InterPro" id="IPR000917">
    <property type="entry name" value="Sulfatase_N"/>
</dbReference>
<organism evidence="6">
    <name type="scientific">marine metagenome</name>
    <dbReference type="NCBI Taxonomy" id="408172"/>
    <lineage>
        <taxon>unclassified sequences</taxon>
        <taxon>metagenomes</taxon>
        <taxon>ecological metagenomes</taxon>
    </lineage>
</organism>
<gene>
    <name evidence="6" type="ORF">METZ01_LOCUS481688</name>
</gene>
<feature type="non-terminal residue" evidence="6">
    <location>
        <position position="1"/>
    </location>
</feature>
<dbReference type="Pfam" id="PF00884">
    <property type="entry name" value="Sulfatase"/>
    <property type="match status" value="1"/>
</dbReference>
<dbReference type="SUPFAM" id="SSF53649">
    <property type="entry name" value="Alkaline phosphatase-like"/>
    <property type="match status" value="1"/>
</dbReference>
<dbReference type="InterPro" id="IPR017850">
    <property type="entry name" value="Alkaline_phosphatase_core_sf"/>
</dbReference>
<keyword evidence="4" id="KW-0106">Calcium</keyword>
<accession>A0A383C9I2</accession>
<reference evidence="6" key="1">
    <citation type="submission" date="2018-05" db="EMBL/GenBank/DDBJ databases">
        <authorList>
            <person name="Lanie J.A."/>
            <person name="Ng W.-L."/>
            <person name="Kazmierczak K.M."/>
            <person name="Andrzejewski T.M."/>
            <person name="Davidsen T.M."/>
            <person name="Wayne K.J."/>
            <person name="Tettelin H."/>
            <person name="Glass J.I."/>
            <person name="Rusch D."/>
            <person name="Podicherti R."/>
            <person name="Tsui H.-C.T."/>
            <person name="Winkler M.E."/>
        </authorList>
    </citation>
    <scope>NUCLEOTIDE SEQUENCE</scope>
</reference>
<comment type="similarity">
    <text evidence="1">Belongs to the sulfatase family.</text>
</comment>
<dbReference type="PANTHER" id="PTHR42693">
    <property type="entry name" value="ARYLSULFATASE FAMILY MEMBER"/>
    <property type="match status" value="1"/>
</dbReference>
<name>A0A383C9I2_9ZZZZ</name>